<dbReference type="GO" id="GO:0005506">
    <property type="term" value="F:iron ion binding"/>
    <property type="evidence" value="ECO:0007669"/>
    <property type="project" value="InterPro"/>
</dbReference>
<evidence type="ECO:0000256" key="3">
    <source>
        <dbReference type="ARBA" id="ARBA00004174"/>
    </source>
</evidence>
<dbReference type="EMBL" id="LJIJ01006025">
    <property type="protein sequence ID" value="ODM87155.1"/>
    <property type="molecule type" value="Genomic_DNA"/>
</dbReference>
<dbReference type="InterPro" id="IPR050182">
    <property type="entry name" value="Cytochrome_P450_fam2"/>
</dbReference>
<dbReference type="InterPro" id="IPR001128">
    <property type="entry name" value="Cyt_P450"/>
</dbReference>
<dbReference type="GO" id="GO:0006805">
    <property type="term" value="P:xenobiotic metabolic process"/>
    <property type="evidence" value="ECO:0007669"/>
    <property type="project" value="TreeGrafter"/>
</dbReference>
<evidence type="ECO:0000256" key="15">
    <source>
        <dbReference type="RuleBase" id="RU000461"/>
    </source>
</evidence>
<evidence type="ECO:0000313" key="17">
    <source>
        <dbReference type="Proteomes" id="UP000094527"/>
    </source>
</evidence>
<dbReference type="PRINTS" id="PR00463">
    <property type="entry name" value="EP450I"/>
</dbReference>
<keyword evidence="10 15" id="KW-0560">Oxidoreductase</keyword>
<dbReference type="GO" id="GO:0005789">
    <property type="term" value="C:endoplasmic reticulum membrane"/>
    <property type="evidence" value="ECO:0007669"/>
    <property type="project" value="UniProtKB-SubCell"/>
</dbReference>
<evidence type="ECO:0000256" key="13">
    <source>
        <dbReference type="ARBA" id="ARBA00023136"/>
    </source>
</evidence>
<keyword evidence="9" id="KW-0492">Microsome</keyword>
<dbReference type="InterPro" id="IPR036396">
    <property type="entry name" value="Cyt_P450_sf"/>
</dbReference>
<keyword evidence="11 14" id="KW-0408">Iron</keyword>
<proteinExistence type="inferred from homology"/>
<dbReference type="PROSITE" id="PS00086">
    <property type="entry name" value="CYTOCHROME_P450"/>
    <property type="match status" value="1"/>
</dbReference>
<dbReference type="AlphaFoldDB" id="A0A1D2M2F7"/>
<evidence type="ECO:0000256" key="2">
    <source>
        <dbReference type="ARBA" id="ARBA00003690"/>
    </source>
</evidence>
<dbReference type="Proteomes" id="UP000094527">
    <property type="component" value="Unassembled WGS sequence"/>
</dbReference>
<dbReference type="Pfam" id="PF00067">
    <property type="entry name" value="p450"/>
    <property type="match status" value="1"/>
</dbReference>
<evidence type="ECO:0000313" key="16">
    <source>
        <dbReference type="EMBL" id="ODM87155.1"/>
    </source>
</evidence>
<evidence type="ECO:0000256" key="1">
    <source>
        <dbReference type="ARBA" id="ARBA00001971"/>
    </source>
</evidence>
<comment type="similarity">
    <text evidence="5 15">Belongs to the cytochrome P450 family.</text>
</comment>
<dbReference type="InterPro" id="IPR017972">
    <property type="entry name" value="Cyt_P450_CS"/>
</dbReference>
<comment type="caution">
    <text evidence="16">The sequence shown here is derived from an EMBL/GenBank/DDBJ whole genome shotgun (WGS) entry which is preliminary data.</text>
</comment>
<comment type="function">
    <text evidence="2">May be involved in the metabolism of insect hormones and in the breakdown of synthetic insecticides.</text>
</comment>
<accession>A0A1D2M2F7</accession>
<dbReference type="STRING" id="48709.A0A1D2M2F7"/>
<keyword evidence="17" id="KW-1185">Reference proteome</keyword>
<dbReference type="PRINTS" id="PR00385">
    <property type="entry name" value="P450"/>
</dbReference>
<dbReference type="InterPro" id="IPR002401">
    <property type="entry name" value="Cyt_P450_E_grp-I"/>
</dbReference>
<name>A0A1D2M2F7_ORCCI</name>
<dbReference type="PANTHER" id="PTHR24300">
    <property type="entry name" value="CYTOCHROME P450 508A4-RELATED"/>
    <property type="match status" value="1"/>
</dbReference>
<dbReference type="GO" id="GO:0020037">
    <property type="term" value="F:heme binding"/>
    <property type="evidence" value="ECO:0007669"/>
    <property type="project" value="InterPro"/>
</dbReference>
<sequence length="255" mass="28820">MELIRKSVAKHTQRFDPNNPQDFIDHYLVKIRNTTNPTSTFHGENGAKNLEAVVADLFAAGSETSSNTLSFAMLYLILNQEAQQRAQKELDFVIGSSRQVSLSDKPSLPYTEATLLEILRLSSIAPLGLPHRMLADTMFHGYFLPKDVAVFSNLYAIHHDPTIWGEDVNEFRPERFLSEDETRVIHHEALMPFSVGRRACIGEVFARESLFLFLASILHRFNIESDPECLVLAVETVAGFAVEPKPFKFVLTLRN</sequence>
<keyword evidence="7 14" id="KW-0479">Metal-binding</keyword>
<dbReference type="GO" id="GO:0008395">
    <property type="term" value="F:steroid hydroxylase activity"/>
    <property type="evidence" value="ECO:0007669"/>
    <property type="project" value="TreeGrafter"/>
</dbReference>
<comment type="subcellular location">
    <subcellularLocation>
        <location evidence="4">Endoplasmic reticulum membrane</location>
        <topology evidence="4">Peripheral membrane protein</topology>
    </subcellularLocation>
    <subcellularLocation>
        <location evidence="3">Microsome membrane</location>
        <topology evidence="3">Peripheral membrane protein</topology>
    </subcellularLocation>
</comment>
<evidence type="ECO:0000256" key="6">
    <source>
        <dbReference type="ARBA" id="ARBA00022617"/>
    </source>
</evidence>
<keyword evidence="8" id="KW-0256">Endoplasmic reticulum</keyword>
<evidence type="ECO:0000256" key="11">
    <source>
        <dbReference type="ARBA" id="ARBA00023004"/>
    </source>
</evidence>
<evidence type="ECO:0000256" key="5">
    <source>
        <dbReference type="ARBA" id="ARBA00010617"/>
    </source>
</evidence>
<evidence type="ECO:0000256" key="12">
    <source>
        <dbReference type="ARBA" id="ARBA00023033"/>
    </source>
</evidence>
<keyword evidence="13" id="KW-0472">Membrane</keyword>
<evidence type="ECO:0000256" key="9">
    <source>
        <dbReference type="ARBA" id="ARBA00022848"/>
    </source>
</evidence>
<dbReference type="PANTHER" id="PTHR24300:SF403">
    <property type="entry name" value="CYTOCHROME P450 306A1"/>
    <property type="match status" value="1"/>
</dbReference>
<dbReference type="OrthoDB" id="1055148at2759"/>
<evidence type="ECO:0000256" key="10">
    <source>
        <dbReference type="ARBA" id="ARBA00023002"/>
    </source>
</evidence>
<protein>
    <submittedName>
        <fullName evidence="16">Methyl farnesoate epoxidase</fullName>
    </submittedName>
</protein>
<evidence type="ECO:0000256" key="14">
    <source>
        <dbReference type="PIRSR" id="PIRSR602401-1"/>
    </source>
</evidence>
<feature type="binding site" description="axial binding residue" evidence="14">
    <location>
        <position position="200"/>
    </location>
    <ligand>
        <name>heme</name>
        <dbReference type="ChEBI" id="CHEBI:30413"/>
    </ligand>
    <ligandPart>
        <name>Fe</name>
        <dbReference type="ChEBI" id="CHEBI:18248"/>
    </ligandPart>
</feature>
<dbReference type="FunFam" id="1.10.630.10:FF:000238">
    <property type="entry name" value="Cytochrome P450 2A6"/>
    <property type="match status" value="1"/>
</dbReference>
<evidence type="ECO:0000256" key="7">
    <source>
        <dbReference type="ARBA" id="ARBA00022723"/>
    </source>
</evidence>
<dbReference type="SUPFAM" id="SSF48264">
    <property type="entry name" value="Cytochrome P450"/>
    <property type="match status" value="1"/>
</dbReference>
<comment type="cofactor">
    <cofactor evidence="1 14">
        <name>heme</name>
        <dbReference type="ChEBI" id="CHEBI:30413"/>
    </cofactor>
</comment>
<dbReference type="OMA" id="NIWATAR"/>
<dbReference type="GO" id="GO:0006082">
    <property type="term" value="P:organic acid metabolic process"/>
    <property type="evidence" value="ECO:0007669"/>
    <property type="project" value="TreeGrafter"/>
</dbReference>
<dbReference type="Gene3D" id="1.10.630.10">
    <property type="entry name" value="Cytochrome P450"/>
    <property type="match status" value="1"/>
</dbReference>
<keyword evidence="12 15" id="KW-0503">Monooxygenase</keyword>
<evidence type="ECO:0000256" key="4">
    <source>
        <dbReference type="ARBA" id="ARBA00004406"/>
    </source>
</evidence>
<keyword evidence="6 14" id="KW-0349">Heme</keyword>
<organism evidence="16 17">
    <name type="scientific">Orchesella cincta</name>
    <name type="common">Springtail</name>
    <name type="synonym">Podura cincta</name>
    <dbReference type="NCBI Taxonomy" id="48709"/>
    <lineage>
        <taxon>Eukaryota</taxon>
        <taxon>Metazoa</taxon>
        <taxon>Ecdysozoa</taxon>
        <taxon>Arthropoda</taxon>
        <taxon>Hexapoda</taxon>
        <taxon>Collembola</taxon>
        <taxon>Entomobryomorpha</taxon>
        <taxon>Entomobryoidea</taxon>
        <taxon>Orchesellidae</taxon>
        <taxon>Orchesellinae</taxon>
        <taxon>Orchesella</taxon>
    </lineage>
</organism>
<dbReference type="GO" id="GO:0016712">
    <property type="term" value="F:oxidoreductase activity, acting on paired donors, with incorporation or reduction of molecular oxygen, reduced flavin or flavoprotein as one donor, and incorporation of one atom of oxygen"/>
    <property type="evidence" value="ECO:0007669"/>
    <property type="project" value="TreeGrafter"/>
</dbReference>
<evidence type="ECO:0000256" key="8">
    <source>
        <dbReference type="ARBA" id="ARBA00022824"/>
    </source>
</evidence>
<reference evidence="16 17" key="1">
    <citation type="journal article" date="2016" name="Genome Biol. Evol.">
        <title>Gene Family Evolution Reflects Adaptation to Soil Environmental Stressors in the Genome of the Collembolan Orchesella cincta.</title>
        <authorList>
            <person name="Faddeeva-Vakhrusheva A."/>
            <person name="Derks M.F."/>
            <person name="Anvar S.Y."/>
            <person name="Agamennone V."/>
            <person name="Suring W."/>
            <person name="Smit S."/>
            <person name="van Straalen N.M."/>
            <person name="Roelofs D."/>
        </authorList>
    </citation>
    <scope>NUCLEOTIDE SEQUENCE [LARGE SCALE GENOMIC DNA]</scope>
    <source>
        <tissue evidence="16">Mixed pool</tissue>
    </source>
</reference>
<gene>
    <name evidence="16" type="ORF">Ocin01_19527</name>
</gene>